<reference evidence="1" key="1">
    <citation type="submission" date="2020-05" db="EMBL/GenBank/DDBJ databases">
        <authorList>
            <person name="Chiriac C."/>
            <person name="Salcher M."/>
            <person name="Ghai R."/>
            <person name="Kavagutti S V."/>
        </authorList>
    </citation>
    <scope>NUCLEOTIDE SEQUENCE</scope>
</reference>
<evidence type="ECO:0000313" key="2">
    <source>
        <dbReference type="EMBL" id="CAB4928736.1"/>
    </source>
</evidence>
<dbReference type="SUPFAM" id="SSF159245">
    <property type="entry name" value="AttH-like"/>
    <property type="match status" value="1"/>
</dbReference>
<dbReference type="AlphaFoldDB" id="A0A6J6GUN4"/>
<evidence type="ECO:0000313" key="1">
    <source>
        <dbReference type="EMBL" id="CAB4605011.1"/>
    </source>
</evidence>
<accession>A0A6J6GUN4</accession>
<gene>
    <name evidence="1" type="ORF">UFOPK1827_00901</name>
    <name evidence="2" type="ORF">UFOPK3708_00713</name>
</gene>
<dbReference type="EMBL" id="CAFBNA010000031">
    <property type="protein sequence ID" value="CAB4928736.1"/>
    <property type="molecule type" value="Genomic_DNA"/>
</dbReference>
<sequence length="375" mass="41773">MITPFDDFPIHQTGDPIVQTVSADPNHYDRYFFNGCDRDGAFFIGGAMGHYPNRGVIDAAFSVVVDGVEHSIFASGAMPLGRETTIGPISISVPEPLKEIRFTVSPNDENISCDLLFRARTAVIEEPKQTIVRNNVKIMDYTRLTQWGTWEGTINVKGQTIDVKAESTFGVRDRSWGVRGVGVQTPTNFTPGEMQIFWLWAPLHFDDICTHLAMFERADGTRWMESALVVPVLDSPDAPTWGADIVEPEEVGNIRYELQWQKGRREMESAAIEVSHADGTVDRIEFEPMYTFRMRGIGYMHPHWSHGSLHGLLEVGSESIPLGEFNPQDPSSIHIQTLCKVRMGDRVGVGVLEQLSFGPHEPTGLTGMVDGWNPA</sequence>
<proteinExistence type="predicted"/>
<protein>
    <submittedName>
        <fullName evidence="1">Unannotated protein</fullName>
    </submittedName>
</protein>
<name>A0A6J6GUN4_9ZZZZ</name>
<dbReference type="EMBL" id="CAEZUO010000035">
    <property type="protein sequence ID" value="CAB4605011.1"/>
    <property type="molecule type" value="Genomic_DNA"/>
</dbReference>
<organism evidence="1">
    <name type="scientific">freshwater metagenome</name>
    <dbReference type="NCBI Taxonomy" id="449393"/>
    <lineage>
        <taxon>unclassified sequences</taxon>
        <taxon>metagenomes</taxon>
        <taxon>ecological metagenomes</taxon>
    </lineage>
</organism>